<dbReference type="InterPro" id="IPR027417">
    <property type="entry name" value="P-loop_NTPase"/>
</dbReference>
<evidence type="ECO:0000256" key="1">
    <source>
        <dbReference type="ARBA" id="ARBA00004651"/>
    </source>
</evidence>
<feature type="domain" description="ABC transporter" evidence="8">
    <location>
        <begin position="279"/>
        <end position="516"/>
    </location>
</feature>
<dbReference type="Gene3D" id="3.40.50.300">
    <property type="entry name" value="P-loop containing nucleotide triphosphate hydrolases"/>
    <property type="match status" value="1"/>
</dbReference>
<dbReference type="EMBL" id="PFAY01000016">
    <property type="protein sequence ID" value="PIT93047.1"/>
    <property type="molecule type" value="Genomic_DNA"/>
</dbReference>
<evidence type="ECO:0000313" key="10">
    <source>
        <dbReference type="EMBL" id="PIT93047.1"/>
    </source>
</evidence>
<dbReference type="PROSITE" id="PS00211">
    <property type="entry name" value="ABC_TRANSPORTER_1"/>
    <property type="match status" value="1"/>
</dbReference>
<feature type="transmembrane region" description="Helical" evidence="7">
    <location>
        <begin position="186"/>
        <end position="207"/>
    </location>
</feature>
<evidence type="ECO:0000259" key="9">
    <source>
        <dbReference type="PROSITE" id="PS50929"/>
    </source>
</evidence>
<comment type="caution">
    <text evidence="10">The sequence shown here is derived from an EMBL/GenBank/DDBJ whole genome shotgun (WGS) entry which is preliminary data.</text>
</comment>
<dbReference type="InterPro" id="IPR036640">
    <property type="entry name" value="ABC1_TM_sf"/>
</dbReference>
<dbReference type="PANTHER" id="PTHR24221">
    <property type="entry name" value="ATP-BINDING CASSETTE SUB-FAMILY B"/>
    <property type="match status" value="1"/>
</dbReference>
<dbReference type="Proteomes" id="UP000229112">
    <property type="component" value="Unassembled WGS sequence"/>
</dbReference>
<dbReference type="GO" id="GO:0005524">
    <property type="term" value="F:ATP binding"/>
    <property type="evidence" value="ECO:0007669"/>
    <property type="project" value="UniProtKB-KW"/>
</dbReference>
<sequence length="527" mass="59980">MFLGVFVLLRLAFYLFYGPARIIENKNAFIVRANYKMHLLRGVMGLSSAWHTDHHSGDTIDRIEKGTNGLFDFAEGSFLIIGQSVILIGSYIAMLFYNIHASYIILLLIIVNVWIIKFYDKKLIPQWRDLNRAENKIAEKIYDVISNITTVIILRIEKLLSKSIMERVMSPLDLYVSSSKRNEAKWFLVSMVNVIGVFLVLGSHIYFSLQSNALILAGTLFILFGYVDRINNVFFEFAYLYGRTVRIKTKVRNSEELTEEFRSKEKIEQINLRKGWSVLEIKNLSFSYHNEEGADLHLDSINFKIKKGEKIALVGESGSGKTTTLKIIRELFSPQTEDVYLDGEKLQDGISSISSNISLIPQDPEIFNTTILENITFGIPYPLALVDKYIGLAQLTDVVTRLPKGLDSSIVEKGVNLSGGEKQRLALSRGLLASKNKEIILLDEPTSSVDSYNELKIFQNIFTEFKDKAVIASIHRLHLLGLFDKILFFENGRVTAQGEFNELLEKSPKFREVWGKYETTKESVTGY</sequence>
<dbReference type="GO" id="GO:0140359">
    <property type="term" value="F:ABC-type transporter activity"/>
    <property type="evidence" value="ECO:0007669"/>
    <property type="project" value="InterPro"/>
</dbReference>
<evidence type="ECO:0000256" key="6">
    <source>
        <dbReference type="ARBA" id="ARBA00023136"/>
    </source>
</evidence>
<evidence type="ECO:0000259" key="8">
    <source>
        <dbReference type="PROSITE" id="PS50893"/>
    </source>
</evidence>
<comment type="subcellular location">
    <subcellularLocation>
        <location evidence="1">Cell membrane</location>
        <topology evidence="1">Multi-pass membrane protein</topology>
    </subcellularLocation>
</comment>
<keyword evidence="3" id="KW-0547">Nucleotide-binding</keyword>
<feature type="transmembrane region" description="Helical" evidence="7">
    <location>
        <begin position="213"/>
        <end position="242"/>
    </location>
</feature>
<dbReference type="InterPro" id="IPR011527">
    <property type="entry name" value="ABC1_TM_dom"/>
</dbReference>
<accession>A0A2M6WJT2</accession>
<feature type="domain" description="ABC transmembrane type-1" evidence="9">
    <location>
        <begin position="1"/>
        <end position="246"/>
    </location>
</feature>
<dbReference type="Gene3D" id="1.20.1560.10">
    <property type="entry name" value="ABC transporter type 1, transmembrane domain"/>
    <property type="match status" value="1"/>
</dbReference>
<dbReference type="InterPro" id="IPR003439">
    <property type="entry name" value="ABC_transporter-like_ATP-bd"/>
</dbReference>
<dbReference type="PROSITE" id="PS50929">
    <property type="entry name" value="ABC_TM1F"/>
    <property type="match status" value="1"/>
</dbReference>
<dbReference type="PROSITE" id="PS50893">
    <property type="entry name" value="ABC_TRANSPORTER_2"/>
    <property type="match status" value="1"/>
</dbReference>
<dbReference type="GO" id="GO:0005886">
    <property type="term" value="C:plasma membrane"/>
    <property type="evidence" value="ECO:0007669"/>
    <property type="project" value="UniProtKB-SubCell"/>
</dbReference>
<dbReference type="SMART" id="SM00382">
    <property type="entry name" value="AAA"/>
    <property type="match status" value="1"/>
</dbReference>
<organism evidence="10 11">
    <name type="scientific">Candidatus Harrisonbacteria bacterium CG10_big_fil_rev_8_21_14_0_10_38_8</name>
    <dbReference type="NCBI Taxonomy" id="1974582"/>
    <lineage>
        <taxon>Bacteria</taxon>
        <taxon>Candidatus Harrisoniibacteriota</taxon>
    </lineage>
</organism>
<keyword evidence="5 7" id="KW-1133">Transmembrane helix</keyword>
<dbReference type="InterPro" id="IPR003593">
    <property type="entry name" value="AAA+_ATPase"/>
</dbReference>
<dbReference type="Pfam" id="PF00005">
    <property type="entry name" value="ABC_tran"/>
    <property type="match status" value="1"/>
</dbReference>
<evidence type="ECO:0000313" key="11">
    <source>
        <dbReference type="Proteomes" id="UP000229112"/>
    </source>
</evidence>
<evidence type="ECO:0000256" key="5">
    <source>
        <dbReference type="ARBA" id="ARBA00022989"/>
    </source>
</evidence>
<dbReference type="PANTHER" id="PTHR24221:SF654">
    <property type="entry name" value="ATP-BINDING CASSETTE SUB-FAMILY B MEMBER 6"/>
    <property type="match status" value="1"/>
</dbReference>
<proteinExistence type="predicted"/>
<evidence type="ECO:0000256" key="7">
    <source>
        <dbReference type="SAM" id="Phobius"/>
    </source>
</evidence>
<gene>
    <name evidence="10" type="ORF">COU06_02055</name>
</gene>
<evidence type="ECO:0000256" key="4">
    <source>
        <dbReference type="ARBA" id="ARBA00022840"/>
    </source>
</evidence>
<dbReference type="Pfam" id="PF00664">
    <property type="entry name" value="ABC_membrane"/>
    <property type="match status" value="1"/>
</dbReference>
<dbReference type="InterPro" id="IPR039421">
    <property type="entry name" value="Type_1_exporter"/>
</dbReference>
<reference evidence="11" key="1">
    <citation type="submission" date="2017-09" db="EMBL/GenBank/DDBJ databases">
        <title>Depth-based differentiation of microbial function through sediment-hosted aquifers and enrichment of novel symbionts in the deep terrestrial subsurface.</title>
        <authorList>
            <person name="Probst A.J."/>
            <person name="Ladd B."/>
            <person name="Jarett J.K."/>
            <person name="Geller-Mcgrath D.E."/>
            <person name="Sieber C.M.K."/>
            <person name="Emerson J.B."/>
            <person name="Anantharaman K."/>
            <person name="Thomas B.C."/>
            <person name="Malmstrom R."/>
            <person name="Stieglmeier M."/>
            <person name="Klingl A."/>
            <person name="Woyke T."/>
            <person name="Ryan C.M."/>
            <person name="Banfield J.F."/>
        </authorList>
    </citation>
    <scope>NUCLEOTIDE SEQUENCE [LARGE SCALE GENOMIC DNA]</scope>
</reference>
<dbReference type="GO" id="GO:0034040">
    <property type="term" value="F:ATPase-coupled lipid transmembrane transporter activity"/>
    <property type="evidence" value="ECO:0007669"/>
    <property type="project" value="TreeGrafter"/>
</dbReference>
<dbReference type="GO" id="GO:0016887">
    <property type="term" value="F:ATP hydrolysis activity"/>
    <property type="evidence" value="ECO:0007669"/>
    <property type="project" value="InterPro"/>
</dbReference>
<evidence type="ECO:0000256" key="3">
    <source>
        <dbReference type="ARBA" id="ARBA00022741"/>
    </source>
</evidence>
<evidence type="ECO:0000256" key="2">
    <source>
        <dbReference type="ARBA" id="ARBA00022692"/>
    </source>
</evidence>
<keyword evidence="6 7" id="KW-0472">Membrane</keyword>
<keyword evidence="2 7" id="KW-0812">Transmembrane</keyword>
<keyword evidence="4" id="KW-0067">ATP-binding</keyword>
<dbReference type="SUPFAM" id="SSF52540">
    <property type="entry name" value="P-loop containing nucleoside triphosphate hydrolases"/>
    <property type="match status" value="1"/>
</dbReference>
<protein>
    <recommendedName>
        <fullName evidence="12">ABC transporter ATP-binding protein</fullName>
    </recommendedName>
</protein>
<feature type="transmembrane region" description="Helical" evidence="7">
    <location>
        <begin position="103"/>
        <end position="119"/>
    </location>
</feature>
<name>A0A2M6WJT2_9BACT</name>
<evidence type="ECO:0008006" key="12">
    <source>
        <dbReference type="Google" id="ProtNLM"/>
    </source>
</evidence>
<dbReference type="InterPro" id="IPR017871">
    <property type="entry name" value="ABC_transporter-like_CS"/>
</dbReference>
<dbReference type="SUPFAM" id="SSF90123">
    <property type="entry name" value="ABC transporter transmembrane region"/>
    <property type="match status" value="1"/>
</dbReference>
<dbReference type="AlphaFoldDB" id="A0A2M6WJT2"/>